<sequence length="356" mass="40920">SFAYHRECMYYNLGFDYIDGKYVSRRGIRTRVPYYGEVRGVKHLDKLGTANIWGNIIEQLEEFGYTNNATLRGHPYDWRVGPNGYEEEYTKLKALIEETSTMNGDVPVSLCSLSMGSPYLAKFFQTMDVSWKERYIHSWISVGGVFGGSLWPVSTLMTEQGLYVLSGDSFKRTLGSWGSMMWLMPSSEVFGNHTIVQTNKRNYTGSDIEDLLRDARFDRSLSIYKDVKEYQSFPAPGVDTVCIYGVGIPTQSKIEMKKGLRAPRTYTITEEEGDGTVLLPSLNYCEKWKDQQAKPVKIVQMDQLRHADGVKDPRVIHILMEKLGLFRDAEQNFYPEIQRPMQHHSTWSTMMSNFFP</sequence>
<dbReference type="Gene3D" id="3.40.50.1820">
    <property type="entry name" value="alpha/beta hydrolase"/>
    <property type="match status" value="1"/>
</dbReference>
<comment type="caution">
    <text evidence="1">The sequence shown here is derived from an EMBL/GenBank/DDBJ whole genome shotgun (WGS) entry which is preliminary data.</text>
</comment>
<dbReference type="GO" id="GO:0006629">
    <property type="term" value="P:lipid metabolic process"/>
    <property type="evidence" value="ECO:0007669"/>
    <property type="project" value="InterPro"/>
</dbReference>
<protein>
    <submittedName>
        <fullName evidence="1">Putative 1-O-acylceramide synthase</fullName>
    </submittedName>
</protein>
<evidence type="ECO:0000313" key="2">
    <source>
        <dbReference type="Proteomes" id="UP000241769"/>
    </source>
</evidence>
<dbReference type="SUPFAM" id="SSF53474">
    <property type="entry name" value="alpha/beta-Hydrolases"/>
    <property type="match status" value="1"/>
</dbReference>
<dbReference type="GO" id="GO:0008374">
    <property type="term" value="F:O-acyltransferase activity"/>
    <property type="evidence" value="ECO:0007669"/>
    <property type="project" value="InterPro"/>
</dbReference>
<dbReference type="InterPro" id="IPR029058">
    <property type="entry name" value="AB_hydrolase_fold"/>
</dbReference>
<dbReference type="Pfam" id="PF02450">
    <property type="entry name" value="LCAT"/>
    <property type="match status" value="2"/>
</dbReference>
<accession>A0A2P6N3N6</accession>
<dbReference type="InParanoid" id="A0A2P6N3N6"/>
<organism evidence="1 2">
    <name type="scientific">Planoprotostelium fungivorum</name>
    <dbReference type="NCBI Taxonomy" id="1890364"/>
    <lineage>
        <taxon>Eukaryota</taxon>
        <taxon>Amoebozoa</taxon>
        <taxon>Evosea</taxon>
        <taxon>Variosea</taxon>
        <taxon>Cavosteliida</taxon>
        <taxon>Cavosteliaceae</taxon>
        <taxon>Planoprotostelium</taxon>
    </lineage>
</organism>
<feature type="non-terminal residue" evidence="1">
    <location>
        <position position="1"/>
    </location>
</feature>
<dbReference type="AlphaFoldDB" id="A0A2P6N3N6"/>
<evidence type="ECO:0000313" key="1">
    <source>
        <dbReference type="EMBL" id="PRP78561.1"/>
    </source>
</evidence>
<dbReference type="Proteomes" id="UP000241769">
    <property type="component" value="Unassembled WGS sequence"/>
</dbReference>
<dbReference type="OrthoDB" id="190846at2759"/>
<proteinExistence type="predicted"/>
<keyword evidence="2" id="KW-1185">Reference proteome</keyword>
<name>A0A2P6N3N6_9EUKA</name>
<reference evidence="1 2" key="1">
    <citation type="journal article" date="2018" name="Genome Biol. Evol.">
        <title>Multiple Roots of Fruiting Body Formation in Amoebozoa.</title>
        <authorList>
            <person name="Hillmann F."/>
            <person name="Forbes G."/>
            <person name="Novohradska S."/>
            <person name="Ferling I."/>
            <person name="Riege K."/>
            <person name="Groth M."/>
            <person name="Westermann M."/>
            <person name="Marz M."/>
            <person name="Spaller T."/>
            <person name="Winckler T."/>
            <person name="Schaap P."/>
            <person name="Glockner G."/>
        </authorList>
    </citation>
    <scope>NUCLEOTIDE SEQUENCE [LARGE SCALE GENOMIC DNA]</scope>
    <source>
        <strain evidence="1 2">Jena</strain>
    </source>
</reference>
<dbReference type="EMBL" id="MDYQ01000217">
    <property type="protein sequence ID" value="PRP78561.1"/>
    <property type="molecule type" value="Genomic_DNA"/>
</dbReference>
<dbReference type="InterPro" id="IPR003386">
    <property type="entry name" value="LACT/PDAT_acylTrfase"/>
</dbReference>
<gene>
    <name evidence="1" type="ORF">PROFUN_13618</name>
</gene>
<dbReference type="STRING" id="1890364.A0A2P6N3N6"/>
<dbReference type="PANTHER" id="PTHR11440">
    <property type="entry name" value="LECITHIN-CHOLESTEROL ACYLTRANSFERASE-RELATED"/>
    <property type="match status" value="1"/>
</dbReference>